<name>A0A2G5PBP2_9MYCO</name>
<dbReference type="STRING" id="85968.GCA_900073015_03092"/>
<dbReference type="Proteomes" id="UP000230551">
    <property type="component" value="Unassembled WGS sequence"/>
</dbReference>
<dbReference type="RefSeq" id="WP_090591355.1">
    <property type="nucleotide sequence ID" value="NZ_CP104302.1"/>
</dbReference>
<dbReference type="SUPFAM" id="SSF50249">
    <property type="entry name" value="Nucleic acid-binding proteins"/>
    <property type="match status" value="1"/>
</dbReference>
<evidence type="ECO:0000256" key="1">
    <source>
        <dbReference type="ARBA" id="ARBA00023125"/>
    </source>
</evidence>
<dbReference type="EMBL" id="PDCN02000008">
    <property type="protein sequence ID" value="PIB75745.1"/>
    <property type="molecule type" value="Genomic_DNA"/>
</dbReference>
<dbReference type="InterPro" id="IPR000424">
    <property type="entry name" value="Primosome_PriB/ssb"/>
</dbReference>
<proteinExistence type="predicted"/>
<dbReference type="PROSITE" id="PS50935">
    <property type="entry name" value="SSB"/>
    <property type="match status" value="1"/>
</dbReference>
<accession>A0A2G5PBP2</accession>
<dbReference type="AlphaFoldDB" id="A0A2G5PBP2"/>
<keyword evidence="1 2" id="KW-0238">DNA-binding</keyword>
<dbReference type="OrthoDB" id="9809878at2"/>
<evidence type="ECO:0000256" key="3">
    <source>
        <dbReference type="SAM" id="MobiDB-lite"/>
    </source>
</evidence>
<keyword evidence="5" id="KW-1185">Reference proteome</keyword>
<comment type="caution">
    <text evidence="4">The sequence shown here is derived from an EMBL/GenBank/DDBJ whole genome shotgun (WGS) entry which is preliminary data.</text>
</comment>
<feature type="region of interest" description="Disordered" evidence="3">
    <location>
        <begin position="114"/>
        <end position="172"/>
    </location>
</feature>
<evidence type="ECO:0000313" key="4">
    <source>
        <dbReference type="EMBL" id="PIB75745.1"/>
    </source>
</evidence>
<organism evidence="4 5">
    <name type="scientific">Mycolicibacterium brumae</name>
    <dbReference type="NCBI Taxonomy" id="85968"/>
    <lineage>
        <taxon>Bacteria</taxon>
        <taxon>Bacillati</taxon>
        <taxon>Actinomycetota</taxon>
        <taxon>Actinomycetes</taxon>
        <taxon>Mycobacteriales</taxon>
        <taxon>Mycobacteriaceae</taxon>
        <taxon>Mycolicibacterium</taxon>
    </lineage>
</organism>
<feature type="compositionally biased region" description="Acidic residues" evidence="3">
    <location>
        <begin position="140"/>
        <end position="150"/>
    </location>
</feature>
<dbReference type="InterPro" id="IPR012340">
    <property type="entry name" value="NA-bd_OB-fold"/>
</dbReference>
<reference evidence="4 5" key="1">
    <citation type="journal article" date="2017" name="Infect. Genet. Evol.">
        <title>The new phylogeny of the genus Mycobacterium: The old and the news.</title>
        <authorList>
            <person name="Tortoli E."/>
            <person name="Fedrizzi T."/>
            <person name="Meehan C.J."/>
            <person name="Trovato A."/>
            <person name="Grottola A."/>
            <person name="Giacobazzi E."/>
            <person name="Serpini G.F."/>
            <person name="Tagliazucchi S."/>
            <person name="Fabio A."/>
            <person name="Bettua C."/>
            <person name="Bertorelli R."/>
            <person name="Frascaro F."/>
            <person name="De Sanctis V."/>
            <person name="Pecorari M."/>
            <person name="Jousson O."/>
            <person name="Segata N."/>
            <person name="Cirillo D.M."/>
        </authorList>
    </citation>
    <scope>NUCLEOTIDE SEQUENCE [LARGE SCALE GENOMIC DNA]</scope>
    <source>
        <strain evidence="4 5">CIP1034565</strain>
    </source>
</reference>
<protein>
    <submittedName>
        <fullName evidence="4">Single-stranded DNA-binding protein</fullName>
    </submittedName>
</protein>
<dbReference type="Gene3D" id="2.40.50.140">
    <property type="entry name" value="Nucleic acid-binding proteins"/>
    <property type="match status" value="1"/>
</dbReference>
<dbReference type="CDD" id="cd04496">
    <property type="entry name" value="SSB_OBF"/>
    <property type="match status" value="1"/>
</dbReference>
<gene>
    <name evidence="4" type="ORF">CQY22_008405</name>
</gene>
<evidence type="ECO:0000313" key="5">
    <source>
        <dbReference type="Proteomes" id="UP000230551"/>
    </source>
</evidence>
<dbReference type="GO" id="GO:0003697">
    <property type="term" value="F:single-stranded DNA binding"/>
    <property type="evidence" value="ECO:0007669"/>
    <property type="project" value="InterPro"/>
</dbReference>
<dbReference type="Pfam" id="PF00436">
    <property type="entry name" value="SSB"/>
    <property type="match status" value="1"/>
</dbReference>
<evidence type="ECO:0000256" key="2">
    <source>
        <dbReference type="PROSITE-ProRule" id="PRU00252"/>
    </source>
</evidence>
<sequence>MFDTYVTVIGNLASDLTRRSVGTSEVVNFRLASNARRQLPDGSWEDYHTLFVNVSCWDRLVTGVAASLKKGDPVIAVGSIHTREYVTNEGVPKTVVEMRASSVGPNLRFCVAGPQRLSNPAEPQPYSGPQSHAGYPDREPPEDDVPEDEADGRYDDGYPGEETDPERQPLSA</sequence>